<organism evidence="1 2">
    <name type="scientific">Salinisphaera dokdonensis CL-ES53</name>
    <dbReference type="NCBI Taxonomy" id="1304272"/>
    <lineage>
        <taxon>Bacteria</taxon>
        <taxon>Pseudomonadati</taxon>
        <taxon>Pseudomonadota</taxon>
        <taxon>Gammaproteobacteria</taxon>
        <taxon>Salinisphaerales</taxon>
        <taxon>Salinisphaeraceae</taxon>
        <taxon>Salinisphaera</taxon>
    </lineage>
</organism>
<dbReference type="EMBL" id="APND01000004">
    <property type="protein sequence ID" value="MES1930206.1"/>
    <property type="molecule type" value="Genomic_DNA"/>
</dbReference>
<proteinExistence type="predicted"/>
<sequence length="86" mass="9650">MDSLMGSSLCGAMKSYLGWRRIADNCYVIASIQSADAVYTHIRGYIDDWSHLYIFDLGPLWYGSAPVEVGTWLDHVAEKNADHPRA</sequence>
<gene>
    <name evidence="1" type="ORF">SADO_13163</name>
</gene>
<keyword evidence="2" id="KW-1185">Reference proteome</keyword>
<name>A0ABV2B2X1_9GAMM</name>
<evidence type="ECO:0000313" key="2">
    <source>
        <dbReference type="Proteomes" id="UP001460888"/>
    </source>
</evidence>
<protein>
    <submittedName>
        <fullName evidence="1">Uncharacterized protein</fullName>
    </submittedName>
</protein>
<reference evidence="1 2" key="1">
    <citation type="submission" date="2013-03" db="EMBL/GenBank/DDBJ databases">
        <title>Salinisphaera dokdonensis CL-ES53 Genome Sequencing.</title>
        <authorList>
            <person name="Li C."/>
            <person name="Lai Q."/>
            <person name="Shao Z."/>
        </authorList>
    </citation>
    <scope>NUCLEOTIDE SEQUENCE [LARGE SCALE GENOMIC DNA]</scope>
    <source>
        <strain evidence="1 2">CL-ES53</strain>
    </source>
</reference>
<evidence type="ECO:0000313" key="1">
    <source>
        <dbReference type="EMBL" id="MES1930206.1"/>
    </source>
</evidence>
<comment type="caution">
    <text evidence="1">The sequence shown here is derived from an EMBL/GenBank/DDBJ whole genome shotgun (WGS) entry which is preliminary data.</text>
</comment>
<dbReference type="Proteomes" id="UP001460888">
    <property type="component" value="Unassembled WGS sequence"/>
</dbReference>
<accession>A0ABV2B2X1</accession>